<dbReference type="InterPro" id="IPR047706">
    <property type="entry name" value="BCAM0308-like"/>
</dbReference>
<evidence type="ECO:0000256" key="1">
    <source>
        <dbReference type="SAM" id="MobiDB-lite"/>
    </source>
</evidence>
<evidence type="ECO:0000313" key="2">
    <source>
        <dbReference type="EMBL" id="QRJ62572.1"/>
    </source>
</evidence>
<reference evidence="2" key="1">
    <citation type="submission" date="2020-11" db="EMBL/GenBank/DDBJ databases">
        <title>Azospira restricta DSM 18626 genome sequence.</title>
        <authorList>
            <person name="Moe W.M."/>
        </authorList>
    </citation>
    <scope>NUCLEOTIDE SEQUENCE</scope>
    <source>
        <strain evidence="2">DSM 18626</strain>
    </source>
</reference>
<sequence>MNMHAIPQGFKPVRRDQLREEREHDSYKMRQKPAEPAVCGDCGAVFHAGRWQWSERPADANEVVCPACARTHDRYPAGFVHLGGPFLAEHRDEVTALLRHREEREKAAHPLARIMAIEPENGGLLVTTTDLHLARDLGEALHHAYRGELEFHYNESEKLLRVHWQR</sequence>
<dbReference type="RefSeq" id="WP_203386102.1">
    <property type="nucleotide sequence ID" value="NZ_CP064781.1"/>
</dbReference>
<feature type="region of interest" description="Disordered" evidence="1">
    <location>
        <begin position="1"/>
        <end position="32"/>
    </location>
</feature>
<name>A0A974SML6_9RHOO</name>
<gene>
    <name evidence="2" type="ORF">IWH25_12395</name>
</gene>
<organism evidence="2 3">
    <name type="scientific">Azospira restricta</name>
    <dbReference type="NCBI Taxonomy" id="404405"/>
    <lineage>
        <taxon>Bacteria</taxon>
        <taxon>Pseudomonadati</taxon>
        <taxon>Pseudomonadota</taxon>
        <taxon>Betaproteobacteria</taxon>
        <taxon>Rhodocyclales</taxon>
        <taxon>Rhodocyclaceae</taxon>
        <taxon>Azospira</taxon>
    </lineage>
</organism>
<accession>A0A974SML6</accession>
<dbReference type="NCBIfam" id="NF040826">
    <property type="entry name" value="lxa_BCAM0308"/>
    <property type="match status" value="1"/>
</dbReference>
<protein>
    <submittedName>
        <fullName evidence="2">ATPase</fullName>
    </submittedName>
</protein>
<dbReference type="EMBL" id="CP064781">
    <property type="protein sequence ID" value="QRJ62572.1"/>
    <property type="molecule type" value="Genomic_DNA"/>
</dbReference>
<keyword evidence="3" id="KW-1185">Reference proteome</keyword>
<proteinExistence type="predicted"/>
<dbReference type="AlphaFoldDB" id="A0A974SML6"/>
<evidence type="ECO:0000313" key="3">
    <source>
        <dbReference type="Proteomes" id="UP000663444"/>
    </source>
</evidence>
<feature type="compositionally biased region" description="Basic and acidic residues" evidence="1">
    <location>
        <begin position="13"/>
        <end position="28"/>
    </location>
</feature>
<dbReference type="Proteomes" id="UP000663444">
    <property type="component" value="Chromosome"/>
</dbReference>
<dbReference type="KEGG" id="ares:IWH25_12395"/>